<dbReference type="Proteomes" id="UP000283210">
    <property type="component" value="Chromosome 1"/>
</dbReference>
<evidence type="ECO:0000313" key="2">
    <source>
        <dbReference type="Proteomes" id="UP000283210"/>
    </source>
</evidence>
<dbReference type="PANTHER" id="PTHR33443">
    <property type="entry name" value="ZGC:112980"/>
    <property type="match status" value="1"/>
</dbReference>
<dbReference type="AlphaFoldDB" id="A0A3S2N8R7"/>
<reference evidence="1 2" key="1">
    <citation type="submission" date="2018-11" db="EMBL/GenBank/DDBJ databases">
        <authorList>
            <person name="Lopez-Roques C."/>
            <person name="Donnadieu C."/>
            <person name="Bouchez O."/>
            <person name="Klopp C."/>
            <person name="Cabau C."/>
            <person name="Zahm M."/>
        </authorList>
    </citation>
    <scope>NUCLEOTIDE SEQUENCE [LARGE SCALE GENOMIC DNA]</scope>
    <source>
        <strain evidence="1">RS831</strain>
        <tissue evidence="1">Whole body</tissue>
    </source>
</reference>
<evidence type="ECO:0000313" key="1">
    <source>
        <dbReference type="EMBL" id="RVE75986.1"/>
    </source>
</evidence>
<sequence length="640" mass="72293">MEILLSHSLNNTSSATEFNGTVRQIIFKKLVMCTAGDSREIIIISDDEEEDSEKDSENNQSCLIIEDGKKTDELLHSESLVPPSASDEDLVVTFSRRADNLPHARYDCPIHPFTASDYETAAPLTSNQLICDQCFCYICDKLASSCAMWTCGGQCHCNSHKKSEFWNNLRNSFLLGELKMFNFSLSEIDSHLRHAEIMLQNFRKEVSAVFSTFVLGQITQQNCRQQEVIHDYVPVFNFVTSFLNQADKQNIRAAAVMNLGAAEVFMKHFHIPGPTGASPLSNASNAKLVLLQRVIRTMQRLIVVANLPPGFVQKMQNFYQTAVYFPADIKSMKNSLSIRSWDDVLLVSVLKGQNVSGVRKDKGKKTHLTEEMSVVLLRSELLQHQRRYRELCRYLKVVQTDDSARFQKLQDLIPFFLCMQGDLTEAMTSLFPSVNAPACRFSPQLFLAYLRIFQTAMAPKVVVSQLEQLCFPNAVWESIKDAVPLKCVDLVKFALKAQRCSAAVYTDSHCWTSLLTIVNSSTAFPQPSPEFLQESRNVVKSILFSHQNSNVTIPRSFHEVYPHQALLLLVSGALSFRILNGALCPALPVINTFKDNMWAFRWMFENLTVSEERLQSFYQEVKQEVANSTGSSLAFNFIPS</sequence>
<keyword evidence="2" id="KW-1185">Reference proteome</keyword>
<protein>
    <submittedName>
        <fullName evidence="1">Uncharacterized protein</fullName>
    </submittedName>
</protein>
<proteinExistence type="predicted"/>
<dbReference type="InterPro" id="IPR053234">
    <property type="entry name" value="RPM1_Interactor"/>
</dbReference>
<reference evidence="1 2" key="2">
    <citation type="submission" date="2019-01" db="EMBL/GenBank/DDBJ databases">
        <title>A chromosome length genome reference of the Java medaka (oryzias javanicus).</title>
        <authorList>
            <person name="Herpin A."/>
            <person name="Takehana Y."/>
            <person name="Naruse K."/>
            <person name="Ansai S."/>
            <person name="Kawaguchi M."/>
        </authorList>
    </citation>
    <scope>NUCLEOTIDE SEQUENCE [LARGE SCALE GENOMIC DNA]</scope>
    <source>
        <strain evidence="1">RS831</strain>
        <tissue evidence="1">Whole body</tissue>
    </source>
</reference>
<dbReference type="EMBL" id="CM012437">
    <property type="protein sequence ID" value="RVE75986.1"/>
    <property type="molecule type" value="Genomic_DNA"/>
</dbReference>
<dbReference type="OrthoDB" id="266020at2759"/>
<gene>
    <name evidence="1" type="ORF">OJAV_G00004180</name>
</gene>
<accession>A0A3S2N8R7</accession>
<name>A0A3S2N8R7_ORYJA</name>
<dbReference type="PANTHER" id="PTHR33443:SF30">
    <property type="entry name" value="SARCOSINE DEHYDROGENASE-2C PROTEIN"/>
    <property type="match status" value="1"/>
</dbReference>
<organism evidence="1 2">
    <name type="scientific">Oryzias javanicus</name>
    <name type="common">Javanese ricefish</name>
    <name type="synonym">Aplocheilus javanicus</name>
    <dbReference type="NCBI Taxonomy" id="123683"/>
    <lineage>
        <taxon>Eukaryota</taxon>
        <taxon>Metazoa</taxon>
        <taxon>Chordata</taxon>
        <taxon>Craniata</taxon>
        <taxon>Vertebrata</taxon>
        <taxon>Euteleostomi</taxon>
        <taxon>Actinopterygii</taxon>
        <taxon>Neopterygii</taxon>
        <taxon>Teleostei</taxon>
        <taxon>Neoteleostei</taxon>
        <taxon>Acanthomorphata</taxon>
        <taxon>Ovalentaria</taxon>
        <taxon>Atherinomorphae</taxon>
        <taxon>Beloniformes</taxon>
        <taxon>Adrianichthyidae</taxon>
        <taxon>Oryziinae</taxon>
        <taxon>Oryzias</taxon>
    </lineage>
</organism>